<dbReference type="InterPro" id="IPR035901">
    <property type="entry name" value="GIY-YIG_endonuc_sf"/>
</dbReference>
<keyword evidence="3" id="KW-0540">Nuclease</keyword>
<evidence type="ECO:0000313" key="4">
    <source>
        <dbReference type="Proteomes" id="UP000245916"/>
    </source>
</evidence>
<evidence type="ECO:0000256" key="1">
    <source>
        <dbReference type="ARBA" id="ARBA00007435"/>
    </source>
</evidence>
<dbReference type="Pfam" id="PF01541">
    <property type="entry name" value="GIY-YIG"/>
    <property type="match status" value="1"/>
</dbReference>
<reference evidence="3 4" key="1">
    <citation type="submission" date="2018-05" db="EMBL/GenBank/DDBJ databases">
        <title>Genome of Sphingosinicella humi QZX222.</title>
        <authorList>
            <person name="Qiao Z."/>
            <person name="Wang G."/>
        </authorList>
    </citation>
    <scope>NUCLEOTIDE SEQUENCE [LARGE SCALE GENOMIC DNA]</scope>
    <source>
        <strain evidence="3 4">QZX222</strain>
    </source>
</reference>
<keyword evidence="3" id="KW-0255">Endonuclease</keyword>
<protein>
    <submittedName>
        <fullName evidence="3">Endonuclease</fullName>
    </submittedName>
</protein>
<name>A0A2U2J4L2_9SPHN</name>
<dbReference type="Proteomes" id="UP000245916">
    <property type="component" value="Unassembled WGS sequence"/>
</dbReference>
<evidence type="ECO:0000313" key="3">
    <source>
        <dbReference type="EMBL" id="PWG03254.1"/>
    </source>
</evidence>
<dbReference type="Gene3D" id="3.40.1440.10">
    <property type="entry name" value="GIY-YIG endonuclease"/>
    <property type="match status" value="1"/>
</dbReference>
<comment type="caution">
    <text evidence="3">The sequence shown here is derived from an EMBL/GenBank/DDBJ whole genome shotgun (WGS) entry which is preliminary data.</text>
</comment>
<gene>
    <name evidence="3" type="ORF">DF286_10535</name>
</gene>
<dbReference type="PANTHER" id="PTHR34477:SF5">
    <property type="entry name" value="BSL5627 PROTEIN"/>
    <property type="match status" value="1"/>
</dbReference>
<dbReference type="EMBL" id="QFFF01000001">
    <property type="protein sequence ID" value="PWG03254.1"/>
    <property type="molecule type" value="Genomic_DNA"/>
</dbReference>
<keyword evidence="4" id="KW-1185">Reference proteome</keyword>
<dbReference type="GO" id="GO:0004519">
    <property type="term" value="F:endonuclease activity"/>
    <property type="evidence" value="ECO:0007669"/>
    <property type="project" value="UniProtKB-KW"/>
</dbReference>
<dbReference type="SUPFAM" id="SSF82771">
    <property type="entry name" value="GIY-YIG endonuclease"/>
    <property type="match status" value="1"/>
</dbReference>
<sequence>MLASRRHGTLYVGVTSDLPKRIHEHRIGAVPGFTRRHRIKHLVYFEAHEGIEAAIIREKRIKEWRRDWKIELIERDNPEWNDLAVAVLGFELLPETPIPHRHPGESRDPRTRDW</sequence>
<evidence type="ECO:0000259" key="2">
    <source>
        <dbReference type="PROSITE" id="PS50164"/>
    </source>
</evidence>
<accession>A0A2U2J4L2</accession>
<feature type="domain" description="GIY-YIG" evidence="2">
    <location>
        <begin position="1"/>
        <end position="71"/>
    </location>
</feature>
<dbReference type="InterPro" id="IPR000305">
    <property type="entry name" value="GIY-YIG_endonuc"/>
</dbReference>
<comment type="similarity">
    <text evidence="1">Belongs to the UPF0213 family.</text>
</comment>
<dbReference type="PROSITE" id="PS50164">
    <property type="entry name" value="GIY_YIG"/>
    <property type="match status" value="1"/>
</dbReference>
<dbReference type="PANTHER" id="PTHR34477">
    <property type="entry name" value="UPF0213 PROTEIN YHBQ"/>
    <property type="match status" value="1"/>
</dbReference>
<proteinExistence type="inferred from homology"/>
<dbReference type="InterPro" id="IPR050190">
    <property type="entry name" value="UPF0213_domain"/>
</dbReference>
<dbReference type="AlphaFoldDB" id="A0A2U2J4L2"/>
<keyword evidence="3" id="KW-0378">Hydrolase</keyword>
<dbReference type="OrthoDB" id="287318at2"/>
<dbReference type="CDD" id="cd10448">
    <property type="entry name" value="GIY-YIG_unchar_3"/>
    <property type="match status" value="1"/>
</dbReference>
<organism evidence="3 4">
    <name type="scientific">Allosphingosinicella humi</name>
    <dbReference type="NCBI Taxonomy" id="2068657"/>
    <lineage>
        <taxon>Bacteria</taxon>
        <taxon>Pseudomonadati</taxon>
        <taxon>Pseudomonadota</taxon>
        <taxon>Alphaproteobacteria</taxon>
        <taxon>Sphingomonadales</taxon>
        <taxon>Sphingomonadaceae</taxon>
        <taxon>Allosphingosinicella</taxon>
    </lineage>
</organism>